<dbReference type="RefSeq" id="WP_248344641.1">
    <property type="nucleotide sequence ID" value="NZ_AP025592.1"/>
</dbReference>
<evidence type="ECO:0000256" key="13">
    <source>
        <dbReference type="RuleBase" id="RU364064"/>
    </source>
</evidence>
<dbReference type="CDD" id="cd02888">
    <property type="entry name" value="RNR_II_dimer"/>
    <property type="match status" value="1"/>
</dbReference>
<comment type="function">
    <text evidence="11 13">Catalyzes the reduction of ribonucleotides to deoxyribonucleotides. May function to provide a pool of deoxyribonucleotide precursors for DNA repair during oxygen limitation and/or for immediate growth after restoration of oxygen.</text>
</comment>
<dbReference type="InterPro" id="IPR013344">
    <property type="entry name" value="RNR_NrdJ/NrdZ"/>
</dbReference>
<dbReference type="NCBIfam" id="NF005122">
    <property type="entry name" value="PRK06556.1"/>
    <property type="match status" value="1"/>
</dbReference>
<keyword evidence="6 13" id="KW-0237">DNA synthesis</keyword>
<evidence type="ECO:0000256" key="3">
    <source>
        <dbReference type="ARBA" id="ARBA00012274"/>
    </source>
</evidence>
<keyword evidence="10 13" id="KW-0170">Cobalt</keyword>
<name>A0ABN6N3J6_9BACT</name>
<evidence type="ECO:0000256" key="14">
    <source>
        <dbReference type="SAM" id="MobiDB-lite"/>
    </source>
</evidence>
<dbReference type="NCBIfam" id="TIGR02504">
    <property type="entry name" value="NrdJ_Z"/>
    <property type="match status" value="1"/>
</dbReference>
<dbReference type="Pfam" id="PF08471">
    <property type="entry name" value="Ribonuc_red_2_N"/>
    <property type="match status" value="1"/>
</dbReference>
<feature type="domain" description="Ribonucleotide reductase class II vitamin B12-dependent N-terminal" evidence="16">
    <location>
        <begin position="44"/>
        <end position="136"/>
    </location>
</feature>
<reference evidence="19" key="1">
    <citation type="journal article" date="2022" name="Int. J. Syst. Evol. Microbiol.">
        <title>Anaeromyxobacter oryzae sp. nov., Anaeromyxobacter diazotrophicus sp. nov. and Anaeromyxobacter paludicola sp. nov., isolated from paddy soils.</title>
        <authorList>
            <person name="Itoh H."/>
            <person name="Xu Z."/>
            <person name="Mise K."/>
            <person name="Masuda Y."/>
            <person name="Ushijima N."/>
            <person name="Hayakawa C."/>
            <person name="Shiratori Y."/>
            <person name="Senoo K."/>
        </authorList>
    </citation>
    <scope>NUCLEOTIDE SEQUENCE [LARGE SCALE GENOMIC DNA]</scope>
    <source>
        <strain evidence="19">Red630</strain>
    </source>
</reference>
<proteinExistence type="inferred from homology"/>
<evidence type="ECO:0000313" key="19">
    <source>
        <dbReference type="Proteomes" id="UP001162734"/>
    </source>
</evidence>
<evidence type="ECO:0000256" key="12">
    <source>
        <dbReference type="ARBA" id="ARBA00047754"/>
    </source>
</evidence>
<dbReference type="InterPro" id="IPR000788">
    <property type="entry name" value="RNR_lg_C"/>
</dbReference>
<dbReference type="PANTHER" id="PTHR43371">
    <property type="entry name" value="VITAMIN B12-DEPENDENT RIBONUCLEOTIDE REDUCTASE"/>
    <property type="match status" value="1"/>
</dbReference>
<evidence type="ECO:0000256" key="6">
    <source>
        <dbReference type="ARBA" id="ARBA00022634"/>
    </source>
</evidence>
<dbReference type="PRINTS" id="PR01183">
    <property type="entry name" value="RIBORDTASEM1"/>
</dbReference>
<dbReference type="Pfam" id="PF12637">
    <property type="entry name" value="TSCPD"/>
    <property type="match status" value="1"/>
</dbReference>
<keyword evidence="7 13" id="KW-0547">Nucleotide-binding</keyword>
<evidence type="ECO:0000256" key="7">
    <source>
        <dbReference type="ARBA" id="ARBA00022741"/>
    </source>
</evidence>
<dbReference type="Gene3D" id="3.20.70.20">
    <property type="match status" value="1"/>
</dbReference>
<sequence length="926" mass="99630">MMERESIAGSKRSRGSRRAHKGLVIERYFTTAGVDPADEMAWETRTAGISGEGGKMVFEQKDVEVPKSWSALATNVVASKYFRGALGSPKRERSVRQLVGRVVKSIGAWGRKDGYFASEDDAATFESELSHLLLRQKMSFNSPVWFNVGVEEHPQCSACFINAVNDSMDSILKLAHTEGMLFKYGSGAGSNLSKIRSSKEMLSGGGEASGPVSFMRGFDAFAGVIKSGGKTRRAAKMVILDADHPDVEEFVSCKAEEEKKAWALIEAGYDGGFNVHGGAYDSVFFQNANHSVRVTDDFMRAVLNDADWALTARTDGKVLGKVKARALMARITEAAWLCGDPGVQFDTTINAWHTCPSTDRINASNPCSEYMFLDDSACNLASLNLMHFRSIDGGFDADSFKRAVDLTILAQEILVSNARYPTEAIGRNSEAYRPLGLGYANLGAFLMASGLPYDSDAGRACAAAITALMTGEAYAMSARISGHTGPFAGFAANREPCLAVLRKHAAAVDTIDARLAPADVVAAARACWAEAVQLGQKNGVRNAQVSVLAPTGTIGFMMDCDTTGIEPDIALVKYKKLVGGGVLKIVNNTVPLALQRLGYSGEEIGSILQFIDEMETIEGAPAIRPEHLAVFDCAFKPRNGNRTIHYMGHIRMMGAVQPFLSGAISKTVNMPSDATSADIEQAYVEAWRLGLKAIAVYRDGCKRSQPLNSGKDKAQKAAEVEPEEVHGVAERPERLARRRLPDERHAITHKFSIGGHEGYMTVGMYEDGSPGELFVVMAKEGSVVSGLMDSFATSVSMALQYGVPLRVLCDKFSHTRYEPSGFTGNPEIPIAKSITDYIFRWLSLKFLPSEDGATVSRTNNLPPGASPSAARLPASTRTVEAQPAEGSQRTYTGDTDAPACPTCGSITVRNGACYKCVNCGSTTGCS</sequence>
<keyword evidence="8 13" id="KW-0560">Oxidoreductase</keyword>
<accession>A0ABN6N3J6</accession>
<dbReference type="Pfam" id="PF02867">
    <property type="entry name" value="Ribonuc_red_lgC"/>
    <property type="match status" value="1"/>
</dbReference>
<evidence type="ECO:0000256" key="11">
    <source>
        <dbReference type="ARBA" id="ARBA00025437"/>
    </source>
</evidence>
<dbReference type="EMBL" id="AP025592">
    <property type="protein sequence ID" value="BDG07744.1"/>
    <property type="molecule type" value="Genomic_DNA"/>
</dbReference>
<comment type="similarity">
    <text evidence="2 13">Belongs to the ribonucleoside diphosphate reductase class-2 family.</text>
</comment>
<dbReference type="InterPro" id="IPR013678">
    <property type="entry name" value="RNR_2_N"/>
</dbReference>
<evidence type="ECO:0000313" key="18">
    <source>
        <dbReference type="EMBL" id="BDG07744.1"/>
    </source>
</evidence>
<protein>
    <recommendedName>
        <fullName evidence="4 13">Vitamin B12-dependent ribonucleotide reductase</fullName>
        <ecNumber evidence="3 13">1.17.4.1</ecNumber>
    </recommendedName>
</protein>
<feature type="domain" description="TSCPD" evidence="17">
    <location>
        <begin position="741"/>
        <end position="843"/>
    </location>
</feature>
<feature type="region of interest" description="Disordered" evidence="14">
    <location>
        <begin position="855"/>
        <end position="892"/>
    </location>
</feature>
<keyword evidence="19" id="KW-1185">Reference proteome</keyword>
<feature type="domain" description="Ribonucleotide reductase large subunit C-terminal" evidence="15">
    <location>
        <begin position="157"/>
        <end position="697"/>
    </location>
</feature>
<keyword evidence="9" id="KW-1015">Disulfide bond</keyword>
<keyword evidence="5 13" id="KW-0846">Cobalamin</keyword>
<evidence type="ECO:0000259" key="17">
    <source>
        <dbReference type="Pfam" id="PF12637"/>
    </source>
</evidence>
<dbReference type="PANTHER" id="PTHR43371:SF1">
    <property type="entry name" value="RIBONUCLEOSIDE-DIPHOSPHATE REDUCTASE"/>
    <property type="match status" value="1"/>
</dbReference>
<evidence type="ECO:0000256" key="1">
    <source>
        <dbReference type="ARBA" id="ARBA00001922"/>
    </source>
</evidence>
<evidence type="ECO:0000256" key="2">
    <source>
        <dbReference type="ARBA" id="ARBA00007405"/>
    </source>
</evidence>
<evidence type="ECO:0000259" key="16">
    <source>
        <dbReference type="Pfam" id="PF08471"/>
    </source>
</evidence>
<organism evidence="18 19">
    <name type="scientific">Anaeromyxobacter paludicola</name>
    <dbReference type="NCBI Taxonomy" id="2918171"/>
    <lineage>
        <taxon>Bacteria</taxon>
        <taxon>Pseudomonadati</taxon>
        <taxon>Myxococcota</taxon>
        <taxon>Myxococcia</taxon>
        <taxon>Myxococcales</taxon>
        <taxon>Cystobacterineae</taxon>
        <taxon>Anaeromyxobacteraceae</taxon>
        <taxon>Anaeromyxobacter</taxon>
    </lineage>
</organism>
<feature type="compositionally biased region" description="Polar residues" evidence="14">
    <location>
        <begin position="875"/>
        <end position="892"/>
    </location>
</feature>
<feature type="compositionally biased region" description="Basic and acidic residues" evidence="14">
    <location>
        <begin position="710"/>
        <end position="731"/>
    </location>
</feature>
<evidence type="ECO:0000256" key="5">
    <source>
        <dbReference type="ARBA" id="ARBA00022628"/>
    </source>
</evidence>
<comment type="cofactor">
    <cofactor evidence="1 13">
        <name>adenosylcob(III)alamin</name>
        <dbReference type="ChEBI" id="CHEBI:18408"/>
    </cofactor>
</comment>
<evidence type="ECO:0000256" key="4">
    <source>
        <dbReference type="ARBA" id="ARBA00014409"/>
    </source>
</evidence>
<gene>
    <name evidence="18" type="primary">nrdJ</name>
    <name evidence="18" type="ORF">AMPC_08570</name>
</gene>
<comment type="catalytic activity">
    <reaction evidence="12 13">
        <text>a 2'-deoxyribonucleoside 5'-diphosphate + [thioredoxin]-disulfide + H2O = a ribonucleoside 5'-diphosphate + [thioredoxin]-dithiol</text>
        <dbReference type="Rhea" id="RHEA:23252"/>
        <dbReference type="Rhea" id="RHEA-COMP:10698"/>
        <dbReference type="Rhea" id="RHEA-COMP:10700"/>
        <dbReference type="ChEBI" id="CHEBI:15377"/>
        <dbReference type="ChEBI" id="CHEBI:29950"/>
        <dbReference type="ChEBI" id="CHEBI:50058"/>
        <dbReference type="ChEBI" id="CHEBI:57930"/>
        <dbReference type="ChEBI" id="CHEBI:73316"/>
        <dbReference type="EC" id="1.17.4.1"/>
    </reaction>
</comment>
<evidence type="ECO:0000259" key="15">
    <source>
        <dbReference type="Pfam" id="PF02867"/>
    </source>
</evidence>
<dbReference type="InterPro" id="IPR024434">
    <property type="entry name" value="TSCPD_dom"/>
</dbReference>
<dbReference type="Proteomes" id="UP001162734">
    <property type="component" value="Chromosome"/>
</dbReference>
<dbReference type="SUPFAM" id="SSF51998">
    <property type="entry name" value="PFL-like glycyl radical enzymes"/>
    <property type="match status" value="1"/>
</dbReference>
<evidence type="ECO:0000256" key="10">
    <source>
        <dbReference type="ARBA" id="ARBA00023285"/>
    </source>
</evidence>
<dbReference type="EC" id="1.17.4.1" evidence="3 13"/>
<evidence type="ECO:0000256" key="8">
    <source>
        <dbReference type="ARBA" id="ARBA00023002"/>
    </source>
</evidence>
<feature type="region of interest" description="Disordered" evidence="14">
    <location>
        <begin position="705"/>
        <end position="731"/>
    </location>
</feature>
<evidence type="ECO:0000256" key="9">
    <source>
        <dbReference type="ARBA" id="ARBA00023157"/>
    </source>
</evidence>
<dbReference type="InterPro" id="IPR050862">
    <property type="entry name" value="RdRp_reductase_class-2"/>
</dbReference>